<sequence length="128" mass="14898">MDQNKLANLIDFSLSTVLSFKRLHWLIQRFSEEKEIAAISLVLMWFNKTFEKVVITEPVQVRFFCWLLGIGSTLSEVILIYHSIRPGSSEVAFFDYRYGFNLPYSPKSLLHISLLKKQPGSPIFFILH</sequence>
<accession>A0A9D3XH57</accession>
<proteinExistence type="predicted"/>
<keyword evidence="2" id="KW-1185">Reference proteome</keyword>
<gene>
    <name evidence="1" type="ORF">KIL84_005145</name>
</gene>
<evidence type="ECO:0000313" key="2">
    <source>
        <dbReference type="Proteomes" id="UP000827986"/>
    </source>
</evidence>
<protein>
    <submittedName>
        <fullName evidence="1">Uncharacterized protein</fullName>
    </submittedName>
</protein>
<dbReference type="EMBL" id="JAHDVG010000468">
    <property type="protein sequence ID" value="KAH1181419.1"/>
    <property type="molecule type" value="Genomic_DNA"/>
</dbReference>
<name>A0A9D3XH57_9SAUR</name>
<dbReference type="Proteomes" id="UP000827986">
    <property type="component" value="Unassembled WGS sequence"/>
</dbReference>
<evidence type="ECO:0000313" key="1">
    <source>
        <dbReference type="EMBL" id="KAH1181419.1"/>
    </source>
</evidence>
<reference evidence="1" key="1">
    <citation type="submission" date="2021-09" db="EMBL/GenBank/DDBJ databases">
        <title>The genome of Mauremys mutica provides insights into the evolution of semi-aquatic lifestyle.</title>
        <authorList>
            <person name="Gong S."/>
            <person name="Gao Y."/>
        </authorList>
    </citation>
    <scope>NUCLEOTIDE SEQUENCE</scope>
    <source>
        <strain evidence="1">MM-2020</strain>
        <tissue evidence="1">Muscle</tissue>
    </source>
</reference>
<dbReference type="AlphaFoldDB" id="A0A9D3XH57"/>
<comment type="caution">
    <text evidence="1">The sequence shown here is derived from an EMBL/GenBank/DDBJ whole genome shotgun (WGS) entry which is preliminary data.</text>
</comment>
<organism evidence="1 2">
    <name type="scientific">Mauremys mutica</name>
    <name type="common">yellowpond turtle</name>
    <dbReference type="NCBI Taxonomy" id="74926"/>
    <lineage>
        <taxon>Eukaryota</taxon>
        <taxon>Metazoa</taxon>
        <taxon>Chordata</taxon>
        <taxon>Craniata</taxon>
        <taxon>Vertebrata</taxon>
        <taxon>Euteleostomi</taxon>
        <taxon>Archelosauria</taxon>
        <taxon>Testudinata</taxon>
        <taxon>Testudines</taxon>
        <taxon>Cryptodira</taxon>
        <taxon>Durocryptodira</taxon>
        <taxon>Testudinoidea</taxon>
        <taxon>Geoemydidae</taxon>
        <taxon>Geoemydinae</taxon>
        <taxon>Mauremys</taxon>
    </lineage>
</organism>